<gene>
    <name evidence="18" type="ORF">PPNO1_LOCUS6147</name>
</gene>
<dbReference type="AlphaFoldDB" id="A0A9P1H737"/>
<evidence type="ECO:0000256" key="13">
    <source>
        <dbReference type="ARBA" id="ARBA00047359"/>
    </source>
</evidence>
<proteinExistence type="predicted"/>
<dbReference type="InterPro" id="IPR011607">
    <property type="entry name" value="MGS-like_dom"/>
</dbReference>
<keyword evidence="3" id="KW-0436">Ligase</keyword>
<comment type="caution">
    <text evidence="18">The sequence shown here is derived from an EMBL/GenBank/DDBJ whole genome shotgun (WGS) entry which is preliminary data.</text>
</comment>
<dbReference type="GO" id="GO:0006526">
    <property type="term" value="P:L-arginine biosynthetic process"/>
    <property type="evidence" value="ECO:0007669"/>
    <property type="project" value="UniProtKB-ARBA"/>
</dbReference>
<name>A0A9P1H737_9PEZI</name>
<evidence type="ECO:0000256" key="8">
    <source>
        <dbReference type="ARBA" id="ARBA00044031"/>
    </source>
</evidence>
<dbReference type="InterPro" id="IPR036914">
    <property type="entry name" value="MGS-like_dom_sf"/>
</dbReference>
<evidence type="ECO:0000256" key="14">
    <source>
        <dbReference type="ARBA" id="ARBA00048816"/>
    </source>
</evidence>
<keyword evidence="19" id="KW-1185">Reference proteome</keyword>
<comment type="catalytic activity">
    <reaction evidence="13">
        <text>hydrogencarbonate + NH4(+) + 2 ATP = carbamoyl phosphate + 2 ADP + phosphate + 2 H(+)</text>
        <dbReference type="Rhea" id="RHEA:18029"/>
        <dbReference type="ChEBI" id="CHEBI:15378"/>
        <dbReference type="ChEBI" id="CHEBI:17544"/>
        <dbReference type="ChEBI" id="CHEBI:28938"/>
        <dbReference type="ChEBI" id="CHEBI:30616"/>
        <dbReference type="ChEBI" id="CHEBI:43474"/>
        <dbReference type="ChEBI" id="CHEBI:58228"/>
        <dbReference type="ChEBI" id="CHEBI:456216"/>
        <dbReference type="EC" id="6.3.4.16"/>
    </reaction>
</comment>
<organism evidence="18 19">
    <name type="scientific">Parascedosporium putredinis</name>
    <dbReference type="NCBI Taxonomy" id="1442378"/>
    <lineage>
        <taxon>Eukaryota</taxon>
        <taxon>Fungi</taxon>
        <taxon>Dikarya</taxon>
        <taxon>Ascomycota</taxon>
        <taxon>Pezizomycotina</taxon>
        <taxon>Sordariomycetes</taxon>
        <taxon>Hypocreomycetidae</taxon>
        <taxon>Microascales</taxon>
        <taxon>Microascaceae</taxon>
        <taxon>Parascedosporium</taxon>
    </lineage>
</organism>
<dbReference type="InterPro" id="IPR005479">
    <property type="entry name" value="CPAse_ATP-bd"/>
</dbReference>
<comment type="subunit">
    <text evidence="8">Heterodimer composed of 2 chains; the small (or glutamine) chain promotes the hydrolysis of glutamine to ammonia, which is used by the large (or ammonia) chain to synthesize carbamoyl phosphate.</text>
</comment>
<keyword evidence="6 15" id="KW-0547">Nucleotide-binding</keyword>
<evidence type="ECO:0000256" key="3">
    <source>
        <dbReference type="ARBA" id="ARBA00022598"/>
    </source>
</evidence>
<dbReference type="FunFam" id="1.10.1030.10:FF:000001">
    <property type="entry name" value="Carbamoyl-phosphate synthase large chain"/>
    <property type="match status" value="1"/>
</dbReference>
<dbReference type="GO" id="GO:0005524">
    <property type="term" value="F:ATP binding"/>
    <property type="evidence" value="ECO:0007669"/>
    <property type="project" value="UniProtKB-UniRule"/>
</dbReference>
<dbReference type="InterPro" id="IPR005483">
    <property type="entry name" value="CPSase_dom"/>
</dbReference>
<feature type="domain" description="ATP-grasp" evidence="16">
    <location>
        <begin position="705"/>
        <end position="901"/>
    </location>
</feature>
<sequence>MSGRLAGRAPALLRQGRRLHAPSPLTVRSFTTPAAASSPLTRLQTGRSTLSQKRFLSTTLLRASTVADSQPPPNSKAYLASGAVKPLAQVDVKKVLVVGSGGLAIGQAGEFDYSGSQALKALKEAGVASVLINPNIATIQTNHSLADEVYYLPVTPEYVSYVIEREKPDGIFLSFGGQTALNLGVEMQRQGLFEKYGVKVLGTSVRTLELSEDRDLFAKALEEINIPIAKSIAVGTIEEAIDAAEKVGYPIIILVEKSLKGWKEVEYEVVRDANNNCITVCNMENFDPLGIHTGDSIVVAPSQTLSDEEYHMLRTAAIKIVRHLGVVGECNVQYALQPDGLDYRVIEVNARLSRSSALASKATGYPLAYTAAKIGLGHTLPELPNAVTKTTTANFEPSLDYIRDIGSAMKSVGEVMAIGRTFEESFQKAIRQVDPKFLGFQGDKFEDLDAELQNPTDRRWLAVGQAMLHENYSVDRVHALTKIDKWFLYKLENLVNCNRELQQAGSLEALRKDQVLGAKKMGFSDKQIALAVNSTEDKVRAYRLGMGIRPWVKKIDTLAAEFPADTNYLYTTYNASTHDVQFEDKGTIILGSGVYRIGSSVEFDWCAVSATQALRQMGQKTVMINYNPETYSTDFDTADRLYFEELSYERVMDIYELESASGVVVSVGGQLPQNIALRLQETGNANVLGTDPKDIDRAEDRQKFSEILDSIGLDQPAWKELTSVEAAETFADEVGYPVLVRPSYVLSGAAMTVIRSKEDLKVKLEAASDVSPIIPSSSASSSRMPRRSTLMPLRPRASWSSTPFLSTSSRLVSTLVMLPLSFPANIDETTMTRVKDIAERVAKAWNITGPFNMQIIKADNPNGGEPALKVIECNLRASRSFPFVSKVLGVNFIDVATKALVGQEIPDYTDLMSVKRDYLATKVPQFSWTRLAGADPFLGVEMSSTGEIACFGKNLVDAYWASLQSTMNFRVPQPGEGLLFGGELSKTWLTTIELLETTAKDKVDVQVIEFPTEDKRALREVFAKYDIRGVFNLAQARGKTVTDVDYVMRRNAVDFGVPLFMEPNTAMLFAQCMKEKLPMAEGIPSEVRRWSEFINGKPL</sequence>
<evidence type="ECO:0000256" key="6">
    <source>
        <dbReference type="ARBA" id="ARBA00022741"/>
    </source>
</evidence>
<dbReference type="GO" id="GO:0005737">
    <property type="term" value="C:cytoplasm"/>
    <property type="evidence" value="ECO:0007669"/>
    <property type="project" value="TreeGrafter"/>
</dbReference>
<dbReference type="InterPro" id="IPR016185">
    <property type="entry name" value="PreATP-grasp_dom_sf"/>
</dbReference>
<dbReference type="InterPro" id="IPR011761">
    <property type="entry name" value="ATP-grasp"/>
</dbReference>
<reference evidence="18" key="1">
    <citation type="submission" date="2022-11" db="EMBL/GenBank/DDBJ databases">
        <authorList>
            <person name="Scott C."/>
            <person name="Bruce N."/>
        </authorList>
    </citation>
    <scope>NUCLEOTIDE SEQUENCE</scope>
</reference>
<dbReference type="FunFam" id="3.40.50.20:FF:000002">
    <property type="entry name" value="Carbamoyl-phosphate synthase large chain"/>
    <property type="match status" value="1"/>
</dbReference>
<dbReference type="Pfam" id="PF25596">
    <property type="entry name" value="CPSase_L_D1"/>
    <property type="match status" value="2"/>
</dbReference>
<feature type="domain" description="MGS-like" evidence="17">
    <location>
        <begin position="969"/>
        <end position="1099"/>
    </location>
</feature>
<dbReference type="GO" id="GO:0004088">
    <property type="term" value="F:carbamoyl-phosphate synthase (glutamine-hydrolyzing) activity"/>
    <property type="evidence" value="ECO:0007669"/>
    <property type="project" value="UniProtKB-EC"/>
</dbReference>
<dbReference type="Gene3D" id="3.40.50.1380">
    <property type="entry name" value="Methylglyoxal synthase-like domain"/>
    <property type="match status" value="1"/>
</dbReference>
<dbReference type="Gene3D" id="1.10.1030.10">
    <property type="entry name" value="Carbamoyl-phosphate synthetase, large subunit oligomerisation domain"/>
    <property type="match status" value="1"/>
</dbReference>
<keyword evidence="4" id="KW-0479">Metal-binding</keyword>
<evidence type="ECO:0000256" key="11">
    <source>
        <dbReference type="ARBA" id="ARBA00044318"/>
    </source>
</evidence>
<dbReference type="PROSITE" id="PS50975">
    <property type="entry name" value="ATP_GRASP"/>
    <property type="match status" value="2"/>
</dbReference>
<feature type="domain" description="ATP-grasp" evidence="16">
    <location>
        <begin position="190"/>
        <end position="376"/>
    </location>
</feature>
<dbReference type="PROSITE" id="PS00866">
    <property type="entry name" value="CPSASE_1"/>
    <property type="match status" value="1"/>
</dbReference>
<protein>
    <recommendedName>
        <fullName evidence="11">Ammonium-dependent carbamoyl phosphate synthetase</fullName>
        <ecNumber evidence="9">6.3.4.16</ecNumber>
        <ecNumber evidence="2">6.3.5.5</ecNumber>
    </recommendedName>
    <alternativeName>
        <fullName evidence="10">Arginine-specific carbamoyl phosphate synthetase, ammonia chain</fullName>
    </alternativeName>
    <alternativeName>
        <fullName evidence="12">Glutamine-dependent carbamoyl phosphate synthetase</fullName>
    </alternativeName>
</protein>
<evidence type="ECO:0000313" key="19">
    <source>
        <dbReference type="Proteomes" id="UP000838763"/>
    </source>
</evidence>
<dbReference type="Pfam" id="PF02787">
    <property type="entry name" value="CPSase_L_D3"/>
    <property type="match status" value="1"/>
</dbReference>
<accession>A0A9P1H737</accession>
<evidence type="ECO:0000256" key="1">
    <source>
        <dbReference type="ARBA" id="ARBA00005077"/>
    </source>
</evidence>
<dbReference type="Gene3D" id="3.30.1490.20">
    <property type="entry name" value="ATP-grasp fold, A domain"/>
    <property type="match status" value="2"/>
</dbReference>
<dbReference type="Proteomes" id="UP000838763">
    <property type="component" value="Unassembled WGS sequence"/>
</dbReference>
<dbReference type="GO" id="GO:0004087">
    <property type="term" value="F:carbamoyl-phosphate synthase (ammonia) activity"/>
    <property type="evidence" value="ECO:0007669"/>
    <property type="project" value="UniProtKB-EC"/>
</dbReference>
<dbReference type="Pfam" id="PF02786">
    <property type="entry name" value="CPSase_L_D2"/>
    <property type="match status" value="2"/>
</dbReference>
<dbReference type="FunFam" id="3.40.50.20:FF:000001">
    <property type="entry name" value="Carbamoyl-phosphate synthase large chain"/>
    <property type="match status" value="1"/>
</dbReference>
<dbReference type="Gene3D" id="3.30.470.20">
    <property type="entry name" value="ATP-grasp fold, B domain"/>
    <property type="match status" value="4"/>
</dbReference>
<comment type="pathway">
    <text evidence="1">Amino-acid biosynthesis; L-arginine biosynthesis; carbamoyl phosphate from bicarbonate: step 1/1.</text>
</comment>
<evidence type="ECO:0000259" key="17">
    <source>
        <dbReference type="PROSITE" id="PS51855"/>
    </source>
</evidence>
<evidence type="ECO:0000256" key="12">
    <source>
        <dbReference type="ARBA" id="ARBA00044334"/>
    </source>
</evidence>
<dbReference type="InterPro" id="IPR036897">
    <property type="entry name" value="CarbamoylP_synth_lsu_oligo_sf"/>
</dbReference>
<dbReference type="InterPro" id="IPR005480">
    <property type="entry name" value="CPSase_lsu_oligo"/>
</dbReference>
<dbReference type="InterPro" id="IPR058047">
    <property type="entry name" value="CPSase_preATP-grasp"/>
</dbReference>
<keyword evidence="5" id="KW-0677">Repeat</keyword>
<comment type="catalytic activity">
    <reaction evidence="14">
        <text>hydrogencarbonate + L-glutamine + 2 ATP + H2O = carbamoyl phosphate + L-glutamate + 2 ADP + phosphate + 2 H(+)</text>
        <dbReference type="Rhea" id="RHEA:18633"/>
        <dbReference type="ChEBI" id="CHEBI:15377"/>
        <dbReference type="ChEBI" id="CHEBI:15378"/>
        <dbReference type="ChEBI" id="CHEBI:17544"/>
        <dbReference type="ChEBI" id="CHEBI:29985"/>
        <dbReference type="ChEBI" id="CHEBI:30616"/>
        <dbReference type="ChEBI" id="CHEBI:43474"/>
        <dbReference type="ChEBI" id="CHEBI:58228"/>
        <dbReference type="ChEBI" id="CHEBI:58359"/>
        <dbReference type="ChEBI" id="CHEBI:456216"/>
        <dbReference type="EC" id="6.3.5.5"/>
    </reaction>
</comment>
<evidence type="ECO:0000256" key="9">
    <source>
        <dbReference type="ARBA" id="ARBA00044063"/>
    </source>
</evidence>
<dbReference type="SUPFAM" id="SSF52440">
    <property type="entry name" value="PreATP-grasp domain"/>
    <property type="match status" value="2"/>
</dbReference>
<dbReference type="PROSITE" id="PS51855">
    <property type="entry name" value="MGS"/>
    <property type="match status" value="1"/>
</dbReference>
<evidence type="ECO:0000256" key="15">
    <source>
        <dbReference type="PROSITE-ProRule" id="PRU00409"/>
    </source>
</evidence>
<dbReference type="OrthoDB" id="1924069at2759"/>
<dbReference type="SUPFAM" id="SSF48108">
    <property type="entry name" value="Carbamoyl phosphate synthetase, large subunit connection domain"/>
    <property type="match status" value="1"/>
</dbReference>
<dbReference type="EMBL" id="CALLCH030000015">
    <property type="protein sequence ID" value="CAI4216494.1"/>
    <property type="molecule type" value="Genomic_DNA"/>
</dbReference>
<dbReference type="FunFam" id="3.30.1490.20:FF:000001">
    <property type="entry name" value="Carbamoyl-phosphate synthase large chain"/>
    <property type="match status" value="1"/>
</dbReference>
<evidence type="ECO:0000256" key="4">
    <source>
        <dbReference type="ARBA" id="ARBA00022723"/>
    </source>
</evidence>
<dbReference type="PANTHER" id="PTHR11405:SF53">
    <property type="entry name" value="CARBAMOYL-PHOSPHATE SYNTHASE [AMMONIA], MITOCHONDRIAL"/>
    <property type="match status" value="1"/>
</dbReference>
<dbReference type="EC" id="6.3.4.16" evidence="9"/>
<evidence type="ECO:0000256" key="2">
    <source>
        <dbReference type="ARBA" id="ARBA00012738"/>
    </source>
</evidence>
<dbReference type="SUPFAM" id="SSF56059">
    <property type="entry name" value="Glutathione synthetase ATP-binding domain-like"/>
    <property type="match status" value="2"/>
</dbReference>
<dbReference type="SUPFAM" id="SSF52335">
    <property type="entry name" value="Methylglyoxal synthase-like"/>
    <property type="match status" value="1"/>
</dbReference>
<evidence type="ECO:0000256" key="7">
    <source>
        <dbReference type="ARBA" id="ARBA00022840"/>
    </source>
</evidence>
<evidence type="ECO:0000259" key="16">
    <source>
        <dbReference type="PROSITE" id="PS50975"/>
    </source>
</evidence>
<dbReference type="SMART" id="SM01096">
    <property type="entry name" value="CPSase_L_D3"/>
    <property type="match status" value="1"/>
</dbReference>
<evidence type="ECO:0000256" key="10">
    <source>
        <dbReference type="ARBA" id="ARBA00044249"/>
    </source>
</evidence>
<dbReference type="GO" id="GO:0046872">
    <property type="term" value="F:metal ion binding"/>
    <property type="evidence" value="ECO:0007669"/>
    <property type="project" value="UniProtKB-KW"/>
</dbReference>
<dbReference type="PRINTS" id="PR00098">
    <property type="entry name" value="CPSASE"/>
</dbReference>
<evidence type="ECO:0000313" key="18">
    <source>
        <dbReference type="EMBL" id="CAI4216494.1"/>
    </source>
</evidence>
<dbReference type="Gene3D" id="3.40.50.20">
    <property type="match status" value="2"/>
</dbReference>
<dbReference type="NCBIfam" id="NF003671">
    <property type="entry name" value="PRK05294.1"/>
    <property type="match status" value="1"/>
</dbReference>
<dbReference type="PANTHER" id="PTHR11405">
    <property type="entry name" value="CARBAMOYLTRANSFERASE FAMILY MEMBER"/>
    <property type="match status" value="1"/>
</dbReference>
<evidence type="ECO:0000256" key="5">
    <source>
        <dbReference type="ARBA" id="ARBA00022737"/>
    </source>
</evidence>
<dbReference type="InterPro" id="IPR013815">
    <property type="entry name" value="ATP_grasp_subdomain_1"/>
</dbReference>
<dbReference type="PROSITE" id="PS00867">
    <property type="entry name" value="CPSASE_2"/>
    <property type="match status" value="2"/>
</dbReference>
<dbReference type="EC" id="6.3.5.5" evidence="2"/>
<keyword evidence="7 15" id="KW-0067">ATP-binding</keyword>